<keyword evidence="2 6" id="KW-0540">Nuclease</keyword>
<keyword evidence="5 6" id="KW-0460">Magnesium</keyword>
<dbReference type="InterPro" id="IPR002716">
    <property type="entry name" value="PIN_dom"/>
</dbReference>
<dbReference type="Gene3D" id="3.40.50.1010">
    <property type="entry name" value="5'-nuclease"/>
    <property type="match status" value="1"/>
</dbReference>
<keyword evidence="6" id="KW-0800">Toxin</keyword>
<dbReference type="GO" id="GO:0016787">
    <property type="term" value="F:hydrolase activity"/>
    <property type="evidence" value="ECO:0007669"/>
    <property type="project" value="UniProtKB-KW"/>
</dbReference>
<dbReference type="Pfam" id="PF01850">
    <property type="entry name" value="PIN"/>
    <property type="match status" value="1"/>
</dbReference>
<evidence type="ECO:0000313" key="9">
    <source>
        <dbReference type="EMBL" id="GLW72172.1"/>
    </source>
</evidence>
<dbReference type="InterPro" id="IPR051619">
    <property type="entry name" value="TypeII_TA_RNase_PINc/VapC"/>
</dbReference>
<evidence type="ECO:0000256" key="4">
    <source>
        <dbReference type="ARBA" id="ARBA00022801"/>
    </source>
</evidence>
<evidence type="ECO:0000256" key="2">
    <source>
        <dbReference type="ARBA" id="ARBA00022722"/>
    </source>
</evidence>
<dbReference type="InterPro" id="IPR029060">
    <property type="entry name" value="PIN-like_dom_sf"/>
</dbReference>
<evidence type="ECO:0000256" key="3">
    <source>
        <dbReference type="ARBA" id="ARBA00022723"/>
    </source>
</evidence>
<dbReference type="EC" id="3.1.-.-" evidence="6"/>
<evidence type="ECO:0000259" key="8">
    <source>
        <dbReference type="Pfam" id="PF01850"/>
    </source>
</evidence>
<comment type="similarity">
    <text evidence="6">Belongs to the PINc/VapC protein family.</text>
</comment>
<evidence type="ECO:0000256" key="7">
    <source>
        <dbReference type="SAM" id="MobiDB-lite"/>
    </source>
</evidence>
<keyword evidence="3 6" id="KW-0479">Metal-binding</keyword>
<gene>
    <name evidence="9" type="primary">vapC9</name>
    <name evidence="6" type="synonym">vapC</name>
    <name evidence="9" type="ORF">Kpho02_44710</name>
</gene>
<feature type="binding site" evidence="6">
    <location>
        <position position="33"/>
    </location>
    <ligand>
        <name>Mg(2+)</name>
        <dbReference type="ChEBI" id="CHEBI:18420"/>
    </ligand>
</feature>
<proteinExistence type="inferred from homology"/>
<comment type="cofactor">
    <cofactor evidence="6">
        <name>Mg(2+)</name>
        <dbReference type="ChEBI" id="CHEBI:18420"/>
    </cofactor>
</comment>
<keyword evidence="4 6" id="KW-0378">Hydrolase</keyword>
<dbReference type="GO" id="GO:0004540">
    <property type="term" value="F:RNA nuclease activity"/>
    <property type="evidence" value="ECO:0007669"/>
    <property type="project" value="InterPro"/>
</dbReference>
<dbReference type="PANTHER" id="PTHR35901:SF1">
    <property type="entry name" value="EXONUCLEASE VAPC9"/>
    <property type="match status" value="1"/>
</dbReference>
<dbReference type="Proteomes" id="UP001165041">
    <property type="component" value="Unassembled WGS sequence"/>
</dbReference>
<name>A0A9W6Q8S0_9ACTN</name>
<feature type="region of interest" description="Disordered" evidence="7">
    <location>
        <begin position="1"/>
        <end position="20"/>
    </location>
</feature>
<dbReference type="SUPFAM" id="SSF88723">
    <property type="entry name" value="PIN domain-like"/>
    <property type="match status" value="1"/>
</dbReference>
<dbReference type="GO" id="GO:0090729">
    <property type="term" value="F:toxin activity"/>
    <property type="evidence" value="ECO:0007669"/>
    <property type="project" value="UniProtKB-KW"/>
</dbReference>
<evidence type="ECO:0000256" key="5">
    <source>
        <dbReference type="ARBA" id="ARBA00022842"/>
    </source>
</evidence>
<sequence length="161" mass="16896">MAAAGSRIGSAPGTPRAGRRARADYGGRVIVVDASALVLSFSDRGPRGDAARAALAADPEWVAPEHVVIEVMQSLRGLYLAKQLTAEEVAALTLRLPGLAIRKVEVAPLLGRIWELKDNLTPDDAAYVAVAELHGAPLVTADLRLMRASGPRCEIRGIAAA</sequence>
<reference evidence="9" key="1">
    <citation type="submission" date="2023-02" db="EMBL/GenBank/DDBJ databases">
        <title>Kitasatospora phosalacinea NBRC 14627.</title>
        <authorList>
            <person name="Ichikawa N."/>
            <person name="Sato H."/>
            <person name="Tonouchi N."/>
        </authorList>
    </citation>
    <scope>NUCLEOTIDE SEQUENCE</scope>
    <source>
        <strain evidence="9">NBRC 14627</strain>
    </source>
</reference>
<feature type="domain" description="PIN" evidence="8">
    <location>
        <begin position="30"/>
        <end position="148"/>
    </location>
</feature>
<keyword evidence="1 6" id="KW-1277">Toxin-antitoxin system</keyword>
<dbReference type="GO" id="GO:0000287">
    <property type="term" value="F:magnesium ion binding"/>
    <property type="evidence" value="ECO:0007669"/>
    <property type="project" value="UniProtKB-UniRule"/>
</dbReference>
<comment type="caution">
    <text evidence="9">The sequence shown here is derived from an EMBL/GenBank/DDBJ whole genome shotgun (WGS) entry which is preliminary data.</text>
</comment>
<dbReference type="HAMAP" id="MF_00265">
    <property type="entry name" value="VapC_Nob1"/>
    <property type="match status" value="1"/>
</dbReference>
<protein>
    <recommendedName>
        <fullName evidence="6">Ribonuclease VapC</fullName>
        <shortName evidence="6">RNase VapC</shortName>
        <ecNumber evidence="6">3.1.-.-</ecNumber>
    </recommendedName>
    <alternativeName>
        <fullName evidence="6">Toxin VapC</fullName>
    </alternativeName>
</protein>
<dbReference type="EMBL" id="BSSA01000016">
    <property type="protein sequence ID" value="GLW72172.1"/>
    <property type="molecule type" value="Genomic_DNA"/>
</dbReference>
<dbReference type="InterPro" id="IPR044153">
    <property type="entry name" value="PIN_Pae0151-like"/>
</dbReference>
<evidence type="ECO:0000313" key="10">
    <source>
        <dbReference type="Proteomes" id="UP001165041"/>
    </source>
</evidence>
<evidence type="ECO:0000256" key="1">
    <source>
        <dbReference type="ARBA" id="ARBA00022649"/>
    </source>
</evidence>
<dbReference type="CDD" id="cd09873">
    <property type="entry name" value="PIN_Pae0151-like"/>
    <property type="match status" value="1"/>
</dbReference>
<dbReference type="AlphaFoldDB" id="A0A9W6Q8S0"/>
<organism evidence="9 10">
    <name type="scientific">Kitasatospora phosalacinea</name>
    <dbReference type="NCBI Taxonomy" id="2065"/>
    <lineage>
        <taxon>Bacteria</taxon>
        <taxon>Bacillati</taxon>
        <taxon>Actinomycetota</taxon>
        <taxon>Actinomycetes</taxon>
        <taxon>Kitasatosporales</taxon>
        <taxon>Streptomycetaceae</taxon>
        <taxon>Kitasatospora</taxon>
    </lineage>
</organism>
<comment type="function">
    <text evidence="6">Toxic component of a toxin-antitoxin (TA) system. An RNase.</text>
</comment>
<dbReference type="InterPro" id="IPR022907">
    <property type="entry name" value="VapC_family"/>
</dbReference>
<feature type="binding site" evidence="6">
    <location>
        <position position="124"/>
    </location>
    <ligand>
        <name>Mg(2+)</name>
        <dbReference type="ChEBI" id="CHEBI:18420"/>
    </ligand>
</feature>
<evidence type="ECO:0000256" key="6">
    <source>
        <dbReference type="HAMAP-Rule" id="MF_00265"/>
    </source>
</evidence>
<dbReference type="PANTHER" id="PTHR35901">
    <property type="entry name" value="RIBONUCLEASE VAPC3"/>
    <property type="match status" value="1"/>
</dbReference>
<accession>A0A9W6Q8S0</accession>